<feature type="transmembrane region" description="Helical" evidence="8">
    <location>
        <begin position="386"/>
        <end position="410"/>
    </location>
</feature>
<dbReference type="EMBL" id="JAAAUY010000588">
    <property type="protein sequence ID" value="KAF9328195.1"/>
    <property type="molecule type" value="Genomic_DNA"/>
</dbReference>
<feature type="transmembrane region" description="Helical" evidence="8">
    <location>
        <begin position="240"/>
        <end position="262"/>
    </location>
</feature>
<proteinExistence type="inferred from homology"/>
<feature type="transmembrane region" description="Helical" evidence="8">
    <location>
        <begin position="352"/>
        <end position="374"/>
    </location>
</feature>
<feature type="transmembrane region" description="Helical" evidence="8">
    <location>
        <begin position="175"/>
        <end position="192"/>
    </location>
</feature>
<keyword evidence="5 8" id="KW-1133">Transmembrane helix</keyword>
<dbReference type="Proteomes" id="UP000696485">
    <property type="component" value="Unassembled WGS sequence"/>
</dbReference>
<organism evidence="9 10">
    <name type="scientific">Podila minutissima</name>
    <dbReference type="NCBI Taxonomy" id="64525"/>
    <lineage>
        <taxon>Eukaryota</taxon>
        <taxon>Fungi</taxon>
        <taxon>Fungi incertae sedis</taxon>
        <taxon>Mucoromycota</taxon>
        <taxon>Mortierellomycotina</taxon>
        <taxon>Mortierellomycetes</taxon>
        <taxon>Mortierellales</taxon>
        <taxon>Mortierellaceae</taxon>
        <taxon>Podila</taxon>
    </lineage>
</organism>
<feature type="transmembrane region" description="Helical" evidence="8">
    <location>
        <begin position="113"/>
        <end position="135"/>
    </location>
</feature>
<evidence type="ECO:0008006" key="11">
    <source>
        <dbReference type="Google" id="ProtNLM"/>
    </source>
</evidence>
<evidence type="ECO:0000256" key="8">
    <source>
        <dbReference type="SAM" id="Phobius"/>
    </source>
</evidence>
<keyword evidence="10" id="KW-1185">Reference proteome</keyword>
<dbReference type="Pfam" id="PF00860">
    <property type="entry name" value="Xan_ur_permease"/>
    <property type="match status" value="1"/>
</dbReference>
<feature type="transmembrane region" description="Helical" evidence="8">
    <location>
        <begin position="59"/>
        <end position="75"/>
    </location>
</feature>
<comment type="similarity">
    <text evidence="2">Belongs to the nucleobase:cation symporter-2 (NCS2) (TC 2.A.40) family.</text>
</comment>
<gene>
    <name evidence="9" type="ORF">BG006_008568</name>
</gene>
<evidence type="ECO:0000256" key="2">
    <source>
        <dbReference type="ARBA" id="ARBA00008821"/>
    </source>
</evidence>
<protein>
    <recommendedName>
        <fullName evidence="11">Uracil permease</fullName>
    </recommendedName>
</protein>
<evidence type="ECO:0000256" key="4">
    <source>
        <dbReference type="ARBA" id="ARBA00022692"/>
    </source>
</evidence>
<feature type="transmembrane region" description="Helical" evidence="8">
    <location>
        <begin position="199"/>
        <end position="220"/>
    </location>
</feature>
<feature type="region of interest" description="Disordered" evidence="7">
    <location>
        <begin position="447"/>
        <end position="479"/>
    </location>
</feature>
<accession>A0A9P5SJH0</accession>
<comment type="caution">
    <text evidence="9">The sequence shown here is derived from an EMBL/GenBank/DDBJ whole genome shotgun (WGS) entry which is preliminary data.</text>
</comment>
<reference evidence="9" key="1">
    <citation type="journal article" date="2020" name="Fungal Divers.">
        <title>Resolving the Mortierellaceae phylogeny through synthesis of multi-gene phylogenetics and phylogenomics.</title>
        <authorList>
            <person name="Vandepol N."/>
            <person name="Liber J."/>
            <person name="Desiro A."/>
            <person name="Na H."/>
            <person name="Kennedy M."/>
            <person name="Barry K."/>
            <person name="Grigoriev I.V."/>
            <person name="Miller A.N."/>
            <person name="O'Donnell K."/>
            <person name="Stajich J.E."/>
            <person name="Bonito G."/>
        </authorList>
    </citation>
    <scope>NUCLEOTIDE SEQUENCE</scope>
    <source>
        <strain evidence="9">NVP1</strain>
    </source>
</reference>
<name>A0A9P5SJH0_9FUNG</name>
<evidence type="ECO:0000256" key="3">
    <source>
        <dbReference type="ARBA" id="ARBA00022448"/>
    </source>
</evidence>
<keyword evidence="3" id="KW-0813">Transport</keyword>
<evidence type="ECO:0000256" key="1">
    <source>
        <dbReference type="ARBA" id="ARBA00004141"/>
    </source>
</evidence>
<evidence type="ECO:0000256" key="5">
    <source>
        <dbReference type="ARBA" id="ARBA00022989"/>
    </source>
</evidence>
<dbReference type="GO" id="GO:0042907">
    <property type="term" value="F:xanthine transmembrane transporter activity"/>
    <property type="evidence" value="ECO:0007669"/>
    <property type="project" value="TreeGrafter"/>
</dbReference>
<evidence type="ECO:0000256" key="7">
    <source>
        <dbReference type="SAM" id="MobiDB-lite"/>
    </source>
</evidence>
<feature type="transmembrane region" description="Helical" evidence="8">
    <location>
        <begin position="142"/>
        <end position="163"/>
    </location>
</feature>
<dbReference type="GO" id="GO:0005886">
    <property type="term" value="C:plasma membrane"/>
    <property type="evidence" value="ECO:0007669"/>
    <property type="project" value="UniProtKB-ARBA"/>
</dbReference>
<dbReference type="AlphaFoldDB" id="A0A9P5SJH0"/>
<feature type="transmembrane region" description="Helical" evidence="8">
    <location>
        <begin position="82"/>
        <end position="101"/>
    </location>
</feature>
<comment type="subcellular location">
    <subcellularLocation>
        <location evidence="1">Membrane</location>
        <topology evidence="1">Multi-pass membrane protein</topology>
    </subcellularLocation>
</comment>
<keyword evidence="6 8" id="KW-0472">Membrane</keyword>
<feature type="transmembrane region" description="Helical" evidence="8">
    <location>
        <begin position="325"/>
        <end position="346"/>
    </location>
</feature>
<evidence type="ECO:0000313" key="10">
    <source>
        <dbReference type="Proteomes" id="UP000696485"/>
    </source>
</evidence>
<sequence>MEKLLNYFPRYTLNVSGGIVNPTERLPVGATIMLSLQHALAMTGSTIIGPLLMGFNPNTALLFSGIGTLIFFICTGGRVPSYVGSSFAFIGVVNAATGFKYQAGGPGNEHIPIASGGILVCGFIYLAISFIVMLAGHRWLEILMPPVVTGAVVVAIGLNLAGAALDQASASGFDAWMSFTTVLAVSFVTMYAPGFLKRLPILIGCIFGYLVYFLLGLAGVGPGIDFTAVKNSSWIGIPPTAVPVFDGTAISLIAPVSIILAAENIGHIKAVSYMTNSNLDKYLGRAFLGDSLATIVAASCGSIGTTTYAENIGVMSITKIFSTQVFVFAAIVGIILGLCPGFGAIIQTIPSGVFGGLSIVLFGLIAVTGARIWVTSNVDFSRPRNLITAGVAVVLGCGMVDGLVVSFGVVKIDGIGCSTASAIILYQLLREDWGDIFRACLGRSRKNSEPASVMRVEDEKEGELPTSACPSPRPDDKHL</sequence>
<dbReference type="InterPro" id="IPR006043">
    <property type="entry name" value="NCS2"/>
</dbReference>
<evidence type="ECO:0000256" key="6">
    <source>
        <dbReference type="ARBA" id="ARBA00023136"/>
    </source>
</evidence>
<evidence type="ECO:0000313" key="9">
    <source>
        <dbReference type="EMBL" id="KAF9328195.1"/>
    </source>
</evidence>
<keyword evidence="4 8" id="KW-0812">Transmembrane</keyword>
<dbReference type="InterPro" id="IPR006042">
    <property type="entry name" value="Xan_ur_permease"/>
</dbReference>
<dbReference type="PANTHER" id="PTHR42810">
    <property type="entry name" value="PURINE PERMEASE C1399.01C-RELATED"/>
    <property type="match status" value="1"/>
</dbReference>
<dbReference type="NCBIfam" id="TIGR00801">
    <property type="entry name" value="ncs2"/>
    <property type="match status" value="1"/>
</dbReference>
<dbReference type="PANTHER" id="PTHR42810:SF2">
    <property type="entry name" value="PURINE PERMEASE C1399.01C-RELATED"/>
    <property type="match status" value="1"/>
</dbReference>